<feature type="compositionally biased region" description="Low complexity" evidence="1">
    <location>
        <begin position="394"/>
        <end position="406"/>
    </location>
</feature>
<dbReference type="EMBL" id="QOQW01000001">
    <property type="protein sequence ID" value="RCK81734.1"/>
    <property type="molecule type" value="Genomic_DNA"/>
</dbReference>
<accession>A0A367ZUA7</accession>
<evidence type="ECO:0008006" key="6">
    <source>
        <dbReference type="Google" id="ProtNLM"/>
    </source>
</evidence>
<dbReference type="InterPro" id="IPR005532">
    <property type="entry name" value="SUMF_dom"/>
</dbReference>
<dbReference type="InterPro" id="IPR042095">
    <property type="entry name" value="SUMF_sf"/>
</dbReference>
<dbReference type="Pfam" id="PF03781">
    <property type="entry name" value="FGE-sulfatase"/>
    <property type="match status" value="1"/>
</dbReference>
<feature type="domain" description="Sulfatase-modifying factor enzyme-like" evidence="2">
    <location>
        <begin position="155"/>
        <end position="390"/>
    </location>
</feature>
<dbReference type="Proteomes" id="UP000252355">
    <property type="component" value="Unassembled WGS sequence"/>
</dbReference>
<dbReference type="InterPro" id="IPR016187">
    <property type="entry name" value="CTDL_fold"/>
</dbReference>
<sequence length="445" mass="47283">MPVTIRWSLGIVILWGMLLPAFALKECPACRKSFDDGVNFCPFDGKTLQPKASQAQGPVEIVINPATASIAIDGLPRGGGPRLTLDLPVGEHRLEAAAPGYAPFRLSFSVVAGQPLRLSVELVPLPASAAGPTAPSVPASPEPNPTAALAARLDQAMVQIPAGTYLLGSDRGNPDERPLRRVKTAGFWIDVHEVTCAQYQRFLDDIRKMGHRHCHPAEPPNKDHTPFHTYAWALRFSWLGGRPPAKMEDHPVVLVDWFDAAAYAAWAGKRLPTEDEWEIAAGGGRGLDYPWGNNFSPDLCNVGDYPVRVGAFPGGASPWGVLDMAGNVAEWTATAYEPDARDGKLFGGRYGQPIIRGGSWDDESRGCRVSARDVHRSPFYRSTTVGFRCVSDVPPSSLPSGLPSDLQNAPAVENGAPGAAASSSPAIAPAPATTPGASGKPARAP</sequence>
<dbReference type="InterPro" id="IPR051043">
    <property type="entry name" value="Sulfatase_Mod_Factor_Kinase"/>
</dbReference>
<dbReference type="Gene3D" id="3.90.1580.10">
    <property type="entry name" value="paralog of FGE (formylglycine-generating enzyme)"/>
    <property type="match status" value="1"/>
</dbReference>
<dbReference type="GO" id="GO:0120147">
    <property type="term" value="F:formylglycine-generating oxidase activity"/>
    <property type="evidence" value="ECO:0007669"/>
    <property type="project" value="TreeGrafter"/>
</dbReference>
<dbReference type="SUPFAM" id="SSF56436">
    <property type="entry name" value="C-type lectin-like"/>
    <property type="match status" value="1"/>
</dbReference>
<dbReference type="PANTHER" id="PTHR23150:SF19">
    <property type="entry name" value="FORMYLGLYCINE-GENERATING ENZYME"/>
    <property type="match status" value="1"/>
</dbReference>
<dbReference type="PANTHER" id="PTHR23150">
    <property type="entry name" value="SULFATASE MODIFYING FACTOR 1, 2"/>
    <property type="match status" value="1"/>
</dbReference>
<reference evidence="4 5" key="1">
    <citation type="submission" date="2018-05" db="EMBL/GenBank/DDBJ databases">
        <title>A metagenomic window into the 2 km-deep terrestrial subsurface aquifer revealed taxonomically and functionally diverse microbial community comprising novel uncultured bacterial lineages.</title>
        <authorList>
            <person name="Kadnikov V.V."/>
            <person name="Mardanov A.V."/>
            <person name="Beletsky A.V."/>
            <person name="Banks D."/>
            <person name="Pimenov N.V."/>
            <person name="Frank Y.A."/>
            <person name="Karnachuk O.V."/>
            <person name="Ravin N.V."/>
        </authorList>
    </citation>
    <scope>NUCLEOTIDE SEQUENCE [LARGE SCALE GENOMIC DNA]</scope>
    <source>
        <strain evidence="4">BY5</strain>
    </source>
</reference>
<evidence type="ECO:0000256" key="1">
    <source>
        <dbReference type="SAM" id="MobiDB-lite"/>
    </source>
</evidence>
<evidence type="ECO:0000313" key="4">
    <source>
        <dbReference type="EMBL" id="RCK81734.1"/>
    </source>
</evidence>
<gene>
    <name evidence="4" type="ORF">OZSIB_0868</name>
</gene>
<protein>
    <recommendedName>
        <fullName evidence="6">Serine/threonine kinase</fullName>
    </recommendedName>
</protein>
<dbReference type="InterPro" id="IPR013229">
    <property type="entry name" value="PEGA"/>
</dbReference>
<proteinExistence type="predicted"/>
<organism evidence="4 5">
    <name type="scientific">Candidatus Ozemobacter sibiricus</name>
    <dbReference type="NCBI Taxonomy" id="2268124"/>
    <lineage>
        <taxon>Bacteria</taxon>
        <taxon>Candidatus Ozemobacteria</taxon>
        <taxon>Candidatus Ozemobacterales</taxon>
        <taxon>Candidatus Ozemobacteraceae</taxon>
        <taxon>Candidatus Ozemobacter</taxon>
    </lineage>
</organism>
<feature type="compositionally biased region" description="Low complexity" evidence="1">
    <location>
        <begin position="415"/>
        <end position="445"/>
    </location>
</feature>
<name>A0A367ZUA7_9BACT</name>
<feature type="region of interest" description="Disordered" evidence="1">
    <location>
        <begin position="394"/>
        <end position="445"/>
    </location>
</feature>
<evidence type="ECO:0000259" key="3">
    <source>
        <dbReference type="Pfam" id="PF08308"/>
    </source>
</evidence>
<evidence type="ECO:0000259" key="2">
    <source>
        <dbReference type="Pfam" id="PF03781"/>
    </source>
</evidence>
<dbReference type="AlphaFoldDB" id="A0A367ZUA7"/>
<feature type="domain" description="PEGA" evidence="3">
    <location>
        <begin position="64"/>
        <end position="124"/>
    </location>
</feature>
<evidence type="ECO:0000313" key="5">
    <source>
        <dbReference type="Proteomes" id="UP000252355"/>
    </source>
</evidence>
<comment type="caution">
    <text evidence="4">The sequence shown here is derived from an EMBL/GenBank/DDBJ whole genome shotgun (WGS) entry which is preliminary data.</text>
</comment>
<dbReference type="Pfam" id="PF08308">
    <property type="entry name" value="PEGA"/>
    <property type="match status" value="1"/>
</dbReference>